<feature type="domain" description="4Fe-4S ferredoxin-type" evidence="5">
    <location>
        <begin position="186"/>
        <end position="215"/>
    </location>
</feature>
<keyword evidence="2" id="KW-0479">Metal-binding</keyword>
<dbReference type="PROSITE" id="PS00198">
    <property type="entry name" value="4FE4S_FER_1"/>
    <property type="match status" value="1"/>
</dbReference>
<evidence type="ECO:0000259" key="5">
    <source>
        <dbReference type="PROSITE" id="PS51379"/>
    </source>
</evidence>
<dbReference type="GO" id="GO:0046872">
    <property type="term" value="F:metal ion binding"/>
    <property type="evidence" value="ECO:0007669"/>
    <property type="project" value="UniProtKB-KW"/>
</dbReference>
<accession>A0A5D0MCD9</accession>
<evidence type="ECO:0000256" key="3">
    <source>
        <dbReference type="ARBA" id="ARBA00023004"/>
    </source>
</evidence>
<dbReference type="Gene3D" id="3.30.70.3270">
    <property type="match status" value="1"/>
</dbReference>
<dbReference type="Proteomes" id="UP000324143">
    <property type="component" value="Unassembled WGS sequence"/>
</dbReference>
<dbReference type="EMBL" id="VSIX01000033">
    <property type="protein sequence ID" value="TYB31437.1"/>
    <property type="molecule type" value="Genomic_DNA"/>
</dbReference>
<dbReference type="AlphaFoldDB" id="A0A5D0MCD9"/>
<evidence type="ECO:0000256" key="1">
    <source>
        <dbReference type="ARBA" id="ARBA00022485"/>
    </source>
</evidence>
<reference evidence="6" key="1">
    <citation type="submission" date="2019-08" db="EMBL/GenBank/DDBJ databases">
        <title>Genomic characterization of a novel candidate phylum (ARYD3) from a high temperature, high salinity tertiary oil reservoir in north central Oklahoma, USA.</title>
        <authorList>
            <person name="Youssef N.H."/>
            <person name="Yadav A."/>
            <person name="Elshahed M.S."/>
        </authorList>
    </citation>
    <scope>NUCLEOTIDE SEQUENCE [LARGE SCALE GENOMIC DNA]</scope>
    <source>
        <strain evidence="6">ARYD3</strain>
    </source>
</reference>
<dbReference type="InterPro" id="IPR050157">
    <property type="entry name" value="PSI_iron-sulfur_center"/>
</dbReference>
<dbReference type="GO" id="GO:0051539">
    <property type="term" value="F:4 iron, 4 sulfur cluster binding"/>
    <property type="evidence" value="ECO:0007669"/>
    <property type="project" value="UniProtKB-KW"/>
</dbReference>
<organism evidence="6 7">
    <name type="scientific">Candidatus Mcinerneyibacterium aminivorans</name>
    <dbReference type="NCBI Taxonomy" id="2703815"/>
    <lineage>
        <taxon>Bacteria</taxon>
        <taxon>Candidatus Macinerneyibacteriota</taxon>
        <taxon>Candidatus Mcinerneyibacteria</taxon>
        <taxon>Candidatus Mcinerneyibacteriales</taxon>
        <taxon>Candidatus Mcinerneyibacteriaceae</taxon>
        <taxon>Candidatus Mcinerneyibacterium</taxon>
    </lineage>
</organism>
<dbReference type="SUPFAM" id="SSF54862">
    <property type="entry name" value="4Fe-4S ferredoxins"/>
    <property type="match status" value="1"/>
</dbReference>
<keyword evidence="1" id="KW-0004">4Fe-4S</keyword>
<keyword evidence="7" id="KW-1185">Reference proteome</keyword>
<dbReference type="Pfam" id="PF04015">
    <property type="entry name" value="DUF362"/>
    <property type="match status" value="1"/>
</dbReference>
<gene>
    <name evidence="6" type="ORF">FXF47_03740</name>
</gene>
<keyword evidence="3" id="KW-0408">Iron</keyword>
<protein>
    <submittedName>
        <fullName evidence="6">DUF362 domain-containing protein</fullName>
    </submittedName>
</protein>
<name>A0A5D0MCD9_9BACT</name>
<keyword evidence="4" id="KW-0411">Iron-sulfur</keyword>
<feature type="domain" description="4Fe-4S ferredoxin-type" evidence="5">
    <location>
        <begin position="216"/>
        <end position="244"/>
    </location>
</feature>
<evidence type="ECO:0000256" key="4">
    <source>
        <dbReference type="ARBA" id="ARBA00023014"/>
    </source>
</evidence>
<dbReference type="InterPro" id="IPR017896">
    <property type="entry name" value="4Fe4S_Fe-S-bd"/>
</dbReference>
<evidence type="ECO:0000256" key="2">
    <source>
        <dbReference type="ARBA" id="ARBA00022723"/>
    </source>
</evidence>
<dbReference type="PANTHER" id="PTHR24960">
    <property type="entry name" value="PHOTOSYSTEM I IRON-SULFUR CENTER-RELATED"/>
    <property type="match status" value="1"/>
</dbReference>
<comment type="caution">
    <text evidence="6">The sequence shown here is derived from an EMBL/GenBank/DDBJ whole genome shotgun (WGS) entry which is preliminary data.</text>
</comment>
<dbReference type="PANTHER" id="PTHR24960:SF83">
    <property type="entry name" value="4FE-4S FERREDOXIN-TYPE DOMAIN-CONTAINING PROTEIN"/>
    <property type="match status" value="1"/>
</dbReference>
<dbReference type="InterPro" id="IPR007160">
    <property type="entry name" value="DUF362"/>
</dbReference>
<dbReference type="PROSITE" id="PS51379">
    <property type="entry name" value="4FE4S_FER_2"/>
    <property type="match status" value="2"/>
</dbReference>
<evidence type="ECO:0000313" key="7">
    <source>
        <dbReference type="Proteomes" id="UP000324143"/>
    </source>
</evidence>
<dbReference type="InterPro" id="IPR017900">
    <property type="entry name" value="4Fe4S_Fe_S_CS"/>
</dbReference>
<dbReference type="Pfam" id="PF12838">
    <property type="entry name" value="Fer4_7"/>
    <property type="match status" value="1"/>
</dbReference>
<sequence>MKSKVYMFNLRARGEADNKANKLNRIMDIEEFKQIFNKDELTGIKIHFGEKGNDGYINPTYVRVIVDKLKKLGVKPFLTDTNTLYTGERKNSVDHINTAIYNGFSYATVNAPVIIADGINSQNYRDIKINKKHFDNVKIASDILESDSLVVMSHFKGHILAGFGGAIKNLAMGCAPEIGKRAQHAVWPEVIEEKCIGCGLCAENCPKEAITIENAKAKIDLSKCIGCGECVNVCQEEAIDMDWDVEIKDFLERLSEYAYGAVLDKKEKVVYINFLMNITPDCDCTPWSDHPIVPDIGILASKDPVALDKASLDLVNKQKGFQNSKLKDNHQPGADKFKGLNPKIENILQLKHAADIGLGKLEYDLIEMDG</sequence>
<evidence type="ECO:0000313" key="6">
    <source>
        <dbReference type="EMBL" id="TYB31437.1"/>
    </source>
</evidence>
<proteinExistence type="predicted"/>